<proteinExistence type="inferred from homology"/>
<organism evidence="9">
    <name type="scientific">uncultured organism</name>
    <dbReference type="NCBI Taxonomy" id="155900"/>
    <lineage>
        <taxon>unclassified sequences</taxon>
        <taxon>environmental samples</taxon>
    </lineage>
</organism>
<dbReference type="PRINTS" id="PR00478">
    <property type="entry name" value="PHRIBLKINASE"/>
</dbReference>
<dbReference type="InterPro" id="IPR006082">
    <property type="entry name" value="PRK"/>
</dbReference>
<feature type="domain" description="Phosphoribulokinase/uridine kinase" evidence="8">
    <location>
        <begin position="8"/>
        <end position="211"/>
    </location>
</feature>
<keyword evidence="5 9" id="KW-0418">Kinase</keyword>
<dbReference type="GO" id="GO:0005975">
    <property type="term" value="P:carbohydrate metabolic process"/>
    <property type="evidence" value="ECO:0007669"/>
    <property type="project" value="InterPro"/>
</dbReference>
<dbReference type="GO" id="GO:0005524">
    <property type="term" value="F:ATP binding"/>
    <property type="evidence" value="ECO:0007669"/>
    <property type="project" value="UniProtKB-KW"/>
</dbReference>
<dbReference type="EC" id="2.7.1.19" evidence="2"/>
<evidence type="ECO:0000256" key="5">
    <source>
        <dbReference type="ARBA" id="ARBA00022777"/>
    </source>
</evidence>
<evidence type="ECO:0000256" key="3">
    <source>
        <dbReference type="ARBA" id="ARBA00022679"/>
    </source>
</evidence>
<dbReference type="SUPFAM" id="SSF52540">
    <property type="entry name" value="P-loop containing nucleoside triphosphate hydrolases"/>
    <property type="match status" value="1"/>
</dbReference>
<dbReference type="PROSITE" id="PS00567">
    <property type="entry name" value="PHOSPHORIBULOKINASE"/>
    <property type="match status" value="1"/>
</dbReference>
<dbReference type="Gene3D" id="3.40.50.300">
    <property type="entry name" value="P-loop containing nucleotide triphosphate hydrolases"/>
    <property type="match status" value="1"/>
</dbReference>
<dbReference type="NCBIfam" id="NF011997">
    <property type="entry name" value="PRK15453.1"/>
    <property type="match status" value="1"/>
</dbReference>
<dbReference type="InterPro" id="IPR027417">
    <property type="entry name" value="P-loop_NTPase"/>
</dbReference>
<evidence type="ECO:0000256" key="4">
    <source>
        <dbReference type="ARBA" id="ARBA00022741"/>
    </source>
</evidence>
<keyword evidence="6" id="KW-0067">ATP-binding</keyword>
<evidence type="ECO:0000256" key="2">
    <source>
        <dbReference type="ARBA" id="ARBA00012042"/>
    </source>
</evidence>
<evidence type="ECO:0000256" key="1">
    <source>
        <dbReference type="ARBA" id="ARBA00009719"/>
    </source>
</evidence>
<reference evidence="9" key="1">
    <citation type="journal article" date="2011" name="ISME J.">
        <title>Comparative metagenomics of microbial communities inhabiting deep-sea hydrothermal vent chimneys with contrasting chemistries.</title>
        <authorList>
            <person name="Xie W."/>
            <person name="Wang F."/>
            <person name="Guo L."/>
            <person name="Chen Z."/>
            <person name="Sievert S.M."/>
            <person name="Meng J."/>
            <person name="Huang G."/>
            <person name="Li Y."/>
            <person name="Yan Q."/>
            <person name="Wu S."/>
            <person name="Wang X."/>
            <person name="Chen S."/>
            <person name="He G."/>
            <person name="Xiao X."/>
            <person name="Xu A."/>
        </authorList>
    </citation>
    <scope>NUCLEOTIDE SEQUENCE</scope>
</reference>
<evidence type="ECO:0000313" key="9">
    <source>
        <dbReference type="EMBL" id="ACZ28624.1"/>
    </source>
</evidence>
<evidence type="ECO:0000256" key="7">
    <source>
        <dbReference type="ARBA" id="ARBA00047663"/>
    </source>
</evidence>
<name>E3T312_9ZZZZ</name>
<comment type="similarity">
    <text evidence="1">Belongs to the phosphoribulokinase family.</text>
</comment>
<protein>
    <recommendedName>
        <fullName evidence="2">phosphoribulokinase</fullName>
        <ecNumber evidence="2">2.7.1.19</ecNumber>
    </recommendedName>
</protein>
<evidence type="ECO:0000256" key="6">
    <source>
        <dbReference type="ARBA" id="ARBA00022840"/>
    </source>
</evidence>
<keyword evidence="3" id="KW-0808">Transferase</keyword>
<dbReference type="Pfam" id="PF00485">
    <property type="entry name" value="PRK"/>
    <property type="match status" value="1"/>
</dbReference>
<dbReference type="InterPro" id="IPR006083">
    <property type="entry name" value="PRK/URK"/>
</dbReference>
<keyword evidence="4" id="KW-0547">Nucleotide-binding</keyword>
<comment type="catalytic activity">
    <reaction evidence="7">
        <text>D-ribulose 5-phosphate + ATP = D-ribulose 1,5-bisphosphate + ADP + H(+)</text>
        <dbReference type="Rhea" id="RHEA:19365"/>
        <dbReference type="ChEBI" id="CHEBI:15378"/>
        <dbReference type="ChEBI" id="CHEBI:30616"/>
        <dbReference type="ChEBI" id="CHEBI:57870"/>
        <dbReference type="ChEBI" id="CHEBI:58121"/>
        <dbReference type="ChEBI" id="CHEBI:456216"/>
        <dbReference type="EC" id="2.7.1.19"/>
    </reaction>
</comment>
<dbReference type="AlphaFoldDB" id="E3T312"/>
<dbReference type="EMBL" id="GU191798">
    <property type="protein sequence ID" value="ACZ28624.1"/>
    <property type="molecule type" value="Genomic_DNA"/>
</dbReference>
<dbReference type="GO" id="GO:0008974">
    <property type="term" value="F:phosphoribulokinase activity"/>
    <property type="evidence" value="ECO:0007669"/>
    <property type="project" value="UniProtKB-EC"/>
</dbReference>
<evidence type="ECO:0000259" key="8">
    <source>
        <dbReference type="Pfam" id="PF00485"/>
    </source>
</evidence>
<accession>E3T312</accession>
<sequence>MKRKNYPIIAITGSSGAGTSTVKTAFSHVIGRENIKTVFIEGDSFHKYDRYEMLKKVTEAKKKGGYLSHFGKEANLFDELAELFKTFKFTGGGKRRYYLHSEEEAAGWEGLKPGQFTPWEEIKEEYDMLVYEGLHGGVEEVAPYVDLLIGVVPIINLEWIQKIQRDRLSRGYSTETIVKAIKSRMDECRLYTPQFSRTDINFQRIPTVDTSNPFIARDVPTSDESLVVIRMKKEIIKKYNIDLTYLKLMLEGSFISRRNTIVVPGPKMGLAMEIIVTPIIQHLIKVGE</sequence>